<evidence type="ECO:0000313" key="2">
    <source>
        <dbReference type="Proteomes" id="UP000828941"/>
    </source>
</evidence>
<name>A0ACB9Q1L7_BAUVA</name>
<organism evidence="1 2">
    <name type="scientific">Bauhinia variegata</name>
    <name type="common">Purple orchid tree</name>
    <name type="synonym">Phanera variegata</name>
    <dbReference type="NCBI Taxonomy" id="167791"/>
    <lineage>
        <taxon>Eukaryota</taxon>
        <taxon>Viridiplantae</taxon>
        <taxon>Streptophyta</taxon>
        <taxon>Embryophyta</taxon>
        <taxon>Tracheophyta</taxon>
        <taxon>Spermatophyta</taxon>
        <taxon>Magnoliopsida</taxon>
        <taxon>eudicotyledons</taxon>
        <taxon>Gunneridae</taxon>
        <taxon>Pentapetalae</taxon>
        <taxon>rosids</taxon>
        <taxon>fabids</taxon>
        <taxon>Fabales</taxon>
        <taxon>Fabaceae</taxon>
        <taxon>Cercidoideae</taxon>
        <taxon>Cercideae</taxon>
        <taxon>Bauhiniinae</taxon>
        <taxon>Bauhinia</taxon>
    </lineage>
</organism>
<sequence length="1071" mass="121156">MELLEKLMNEVEKLKQTRESVLHRIEAADKTHRDFFKWLEEVDEVVAMADSFSVHVHNARTKYSSKSFPNLRLRLTFGRKSKQISSRIVQLQKQGRFDQVSHRAPISQQVISPSTSDKDYASRVLIMEGILESLDDPNLNIIGVYGLPGVGKTNLVQQVAMKAKQNKLFDAVIWVNVAMNPDLKSIQQKIADSLALKFEEESVSERAGNGLMKERNVLIILDDIREKLDLQEVGIPVLTQKERFKLLMTSRSREVLSHEIGTQKCFLVTTLPENEAWNLFKEKAELESDASSELLSKASEVAAECAGLPLAIVTIASALKGKDLAQWDHNVTGMPDAITKEFSKSVERLGKTTESIFYHCGCMMGDNLARSDLFKHSVGLGLFEDIDKMEDVRSRFDACISKLEDLQLLQEGNSREFFTMNNFVRNVASLASKHQRYFMIRLEGEKWPYGDKLENCTMIVLSHHVIDKLPEGLNCQNLSIFQLLKTDSSKLPDKFFKGMHSLKVLNLKDNFFGGMPNLKVLDLTAVKFSSSLPSSIMHLEKLTTLCLDYCVLKHIAEDIGKLKYLKILSLSNSSIEELPLELGQLAQLQFLDLNYCSQLKVIPPNVFSSLKKLEELYMLGSFDDWDVNDPKKQQQKNASIFEITKLSSLTTLEVVIPNGRMLPGTEDVSRFFGSLKRGKVLMGRQLEFHQFFEHETSAALKLWLSSAVTENMESLLACVDHLGIGNLEGANNIVPQLNKAGFPRLKYLCVVHNEMQYIAFPSSNLFPNLDSLALHSLRNLEKLCGGPLMRQSFSELKFITVKNCNKLKSLFSFFLVRGLPHLLEVDLQSCYVMEGIVSVEGNAAISVLQFPELRNLYLKNLPELVGFRYLETTGNNNYDTSVSLFSNKVELPNLEILEIKWTKNLKKIWECHPILSLCFGKLKKIDITYCAGLISVLPYQIISTIPCLETLTVAHCESLRQIVMAEVSTLPFFSKRVDDDDGEEIVFANLKLLELDDLSSLGSFCSVPSTFRFPSLDKLIISKCVRMKIFCRGRSLAPKLKSVTKDGKMHWEGDLNTTIQKLFKEEISRLE</sequence>
<gene>
    <name evidence="1" type="ORF">L6164_003694</name>
</gene>
<dbReference type="EMBL" id="CM039427">
    <property type="protein sequence ID" value="KAI4354865.1"/>
    <property type="molecule type" value="Genomic_DNA"/>
</dbReference>
<protein>
    <submittedName>
        <fullName evidence="1">Uncharacterized protein</fullName>
    </submittedName>
</protein>
<proteinExistence type="predicted"/>
<keyword evidence="2" id="KW-1185">Reference proteome</keyword>
<dbReference type="Proteomes" id="UP000828941">
    <property type="component" value="Chromosome 2"/>
</dbReference>
<reference evidence="1 2" key="1">
    <citation type="journal article" date="2022" name="DNA Res.">
        <title>Chromosomal-level genome assembly of the orchid tree Bauhinia variegata (Leguminosae; Cercidoideae) supports the allotetraploid origin hypothesis of Bauhinia.</title>
        <authorList>
            <person name="Zhong Y."/>
            <person name="Chen Y."/>
            <person name="Zheng D."/>
            <person name="Pang J."/>
            <person name="Liu Y."/>
            <person name="Luo S."/>
            <person name="Meng S."/>
            <person name="Qian L."/>
            <person name="Wei D."/>
            <person name="Dai S."/>
            <person name="Zhou R."/>
        </authorList>
    </citation>
    <scope>NUCLEOTIDE SEQUENCE [LARGE SCALE GENOMIC DNA]</scope>
    <source>
        <strain evidence="1">BV-YZ2020</strain>
    </source>
</reference>
<evidence type="ECO:0000313" key="1">
    <source>
        <dbReference type="EMBL" id="KAI4354865.1"/>
    </source>
</evidence>
<comment type="caution">
    <text evidence="1">The sequence shown here is derived from an EMBL/GenBank/DDBJ whole genome shotgun (WGS) entry which is preliminary data.</text>
</comment>
<accession>A0ACB9Q1L7</accession>